<sequence length="345" mass="37779">MDVVPLQPAQPSEPSAPLESSGPVPPRSARDYPASSDNYGWTYPSSVGATAAGSASYYPSAEYGKPSGGDSKYYSWAAPGDDKYKRPSYFTYQGGAPVECIPIPMAGIITEMTKGGGGTMDVKNSLIRNVLSALVALFVIKIPIMIALKALVFKLFILPASLLMIGLPVLMPLLYFFLPSFMKDKDKTTTAKPATMVMMMSNPNSTRATRRLYDDPIGGRTARTLFRPDGSVTDDFEDLLRTLIGEQSCVEKIACQFGVRDAQSQYRKPISWVLKYVQTLKPVLSDPALRTKLKLYREAYNFGADIAASNTTSAHDAQVVCSDTLYPCQKPQVIVKQARTLYKLF</sequence>
<dbReference type="RefSeq" id="XP_008476174.1">
    <property type="nucleotide sequence ID" value="XM_008477952.3"/>
</dbReference>
<evidence type="ECO:0000256" key="2">
    <source>
        <dbReference type="SAM" id="Phobius"/>
    </source>
</evidence>
<evidence type="ECO:0000313" key="3">
    <source>
        <dbReference type="Proteomes" id="UP000079169"/>
    </source>
</evidence>
<evidence type="ECO:0000313" key="4">
    <source>
        <dbReference type="RefSeq" id="XP_008476174.1"/>
    </source>
</evidence>
<name>A0A1S3D7N6_DIACI</name>
<feature type="transmembrane region" description="Helical" evidence="2">
    <location>
        <begin position="156"/>
        <end position="178"/>
    </location>
</feature>
<evidence type="ECO:0000256" key="1">
    <source>
        <dbReference type="SAM" id="MobiDB-lite"/>
    </source>
</evidence>
<accession>A0A1S3D7N6</accession>
<keyword evidence="3" id="KW-1185">Reference proteome</keyword>
<dbReference type="GeneID" id="103513139"/>
<dbReference type="Proteomes" id="UP000079169">
    <property type="component" value="Unplaced"/>
</dbReference>
<dbReference type="KEGG" id="dci:103513139"/>
<feature type="transmembrane region" description="Helical" evidence="2">
    <location>
        <begin position="130"/>
        <end position="150"/>
    </location>
</feature>
<feature type="region of interest" description="Disordered" evidence="1">
    <location>
        <begin position="1"/>
        <end position="35"/>
    </location>
</feature>
<gene>
    <name evidence="4" type="primary">LOC103513139</name>
</gene>
<dbReference type="AlphaFoldDB" id="A0A1S3D7N6"/>
<dbReference type="OMA" id="QNNEPIR"/>
<proteinExistence type="predicted"/>
<dbReference type="PaxDb" id="121845-A0A1S3D7N6"/>
<keyword evidence="2" id="KW-0812">Transmembrane</keyword>
<organism evidence="3 4">
    <name type="scientific">Diaphorina citri</name>
    <name type="common">Asian citrus psyllid</name>
    <dbReference type="NCBI Taxonomy" id="121845"/>
    <lineage>
        <taxon>Eukaryota</taxon>
        <taxon>Metazoa</taxon>
        <taxon>Ecdysozoa</taxon>
        <taxon>Arthropoda</taxon>
        <taxon>Hexapoda</taxon>
        <taxon>Insecta</taxon>
        <taxon>Pterygota</taxon>
        <taxon>Neoptera</taxon>
        <taxon>Paraneoptera</taxon>
        <taxon>Hemiptera</taxon>
        <taxon>Sternorrhyncha</taxon>
        <taxon>Psylloidea</taxon>
        <taxon>Psyllidae</taxon>
        <taxon>Diaphorininae</taxon>
        <taxon>Diaphorina</taxon>
    </lineage>
</organism>
<keyword evidence="2" id="KW-0472">Membrane</keyword>
<reference evidence="4" key="1">
    <citation type="submission" date="2025-08" db="UniProtKB">
        <authorList>
            <consortium name="RefSeq"/>
        </authorList>
    </citation>
    <scope>IDENTIFICATION</scope>
</reference>
<protein>
    <submittedName>
        <fullName evidence="4">Uncharacterized protein LOC103513139</fullName>
    </submittedName>
</protein>
<keyword evidence="2" id="KW-1133">Transmembrane helix</keyword>